<comment type="caution">
    <text evidence="1">The sequence shown here is derived from an EMBL/GenBank/DDBJ whole genome shotgun (WGS) entry which is preliminary data.</text>
</comment>
<dbReference type="Proteomes" id="UP001153076">
    <property type="component" value="Unassembled WGS sequence"/>
</dbReference>
<keyword evidence="2" id="KW-1185">Reference proteome</keyword>
<evidence type="ECO:0000313" key="2">
    <source>
        <dbReference type="Proteomes" id="UP001153076"/>
    </source>
</evidence>
<dbReference type="EMBL" id="JAKOGI010001940">
    <property type="protein sequence ID" value="KAJ8423547.1"/>
    <property type="molecule type" value="Genomic_DNA"/>
</dbReference>
<evidence type="ECO:0000313" key="1">
    <source>
        <dbReference type="EMBL" id="KAJ8423547.1"/>
    </source>
</evidence>
<dbReference type="AlphaFoldDB" id="A0A9Q1GLP7"/>
<accession>A0A9Q1GLP7</accession>
<gene>
    <name evidence="1" type="ORF">Cgig2_007078</name>
</gene>
<protein>
    <submittedName>
        <fullName evidence="1">Uncharacterized protein</fullName>
    </submittedName>
</protein>
<sequence>MWCWRQRCGILEYGEIAMERHLTLVLIKSWDRRRKAFRIASREVQCTVFDVVMFTGLPETGTKVELDREQVSTEYAWAEVIWQVVVESIEDTQSKLARGSLSEVQLNRLYLLIQHRVCYIVGGAIYKAATQLLSQVWFSEHTTRFSDQDGERFPWIACWRKVDHGSIYDATELLAELEESEVTVNRAGLSNCQ</sequence>
<proteinExistence type="predicted"/>
<organism evidence="1 2">
    <name type="scientific">Carnegiea gigantea</name>
    <dbReference type="NCBI Taxonomy" id="171969"/>
    <lineage>
        <taxon>Eukaryota</taxon>
        <taxon>Viridiplantae</taxon>
        <taxon>Streptophyta</taxon>
        <taxon>Embryophyta</taxon>
        <taxon>Tracheophyta</taxon>
        <taxon>Spermatophyta</taxon>
        <taxon>Magnoliopsida</taxon>
        <taxon>eudicotyledons</taxon>
        <taxon>Gunneridae</taxon>
        <taxon>Pentapetalae</taxon>
        <taxon>Caryophyllales</taxon>
        <taxon>Cactineae</taxon>
        <taxon>Cactaceae</taxon>
        <taxon>Cactoideae</taxon>
        <taxon>Echinocereeae</taxon>
        <taxon>Carnegiea</taxon>
    </lineage>
</organism>
<name>A0A9Q1GLP7_9CARY</name>
<dbReference type="OrthoDB" id="723791at2759"/>
<reference evidence="1" key="1">
    <citation type="submission" date="2022-04" db="EMBL/GenBank/DDBJ databases">
        <title>Carnegiea gigantea Genome sequencing and assembly v2.</title>
        <authorList>
            <person name="Copetti D."/>
            <person name="Sanderson M.J."/>
            <person name="Burquez A."/>
            <person name="Wojciechowski M.F."/>
        </authorList>
    </citation>
    <scope>NUCLEOTIDE SEQUENCE</scope>
    <source>
        <strain evidence="1">SGP5-SGP5p</strain>
        <tissue evidence="1">Aerial part</tissue>
    </source>
</reference>